<organism evidence="2 3">
    <name type="scientific">Rhizopus delemar</name>
    <dbReference type="NCBI Taxonomy" id="936053"/>
    <lineage>
        <taxon>Eukaryota</taxon>
        <taxon>Fungi</taxon>
        <taxon>Fungi incertae sedis</taxon>
        <taxon>Mucoromycota</taxon>
        <taxon>Mucoromycotina</taxon>
        <taxon>Mucoromycetes</taxon>
        <taxon>Mucorales</taxon>
        <taxon>Mucorineae</taxon>
        <taxon>Rhizopodaceae</taxon>
        <taxon>Rhizopus</taxon>
    </lineage>
</organism>
<reference evidence="2 3" key="1">
    <citation type="journal article" date="2020" name="Microb. Genom.">
        <title>Genetic diversity of clinical and environmental Mucorales isolates obtained from an investigation of mucormycosis cases among solid organ transplant recipients.</title>
        <authorList>
            <person name="Nguyen M.H."/>
            <person name="Kaul D."/>
            <person name="Muto C."/>
            <person name="Cheng S.J."/>
            <person name="Richter R.A."/>
            <person name="Bruno V.M."/>
            <person name="Liu G."/>
            <person name="Beyhan S."/>
            <person name="Sundermann A.J."/>
            <person name="Mounaud S."/>
            <person name="Pasculle A.W."/>
            <person name="Nierman W.C."/>
            <person name="Driscoll E."/>
            <person name="Cumbie R."/>
            <person name="Clancy C.J."/>
            <person name="Dupont C.L."/>
        </authorList>
    </citation>
    <scope>NUCLEOTIDE SEQUENCE [LARGE SCALE GENOMIC DNA]</scope>
    <source>
        <strain evidence="2 3">GL24</strain>
    </source>
</reference>
<sequence>MLVLSRYPIDEAKVRSFQLLKWSAMPGAIPAAVVEVTLGRAGEDAGRRCARAGLAPDPAGVRRPGAAQRRAQPRRAAPVAGIPVQG</sequence>
<protein>
    <submittedName>
        <fullName evidence="2">Uncharacterized protein</fullName>
    </submittedName>
</protein>
<accession>A0A9P6XSD8</accession>
<gene>
    <name evidence="2" type="ORF">G6F50_016627</name>
</gene>
<evidence type="ECO:0000313" key="2">
    <source>
        <dbReference type="EMBL" id="KAG1531571.1"/>
    </source>
</evidence>
<feature type="compositionally biased region" description="Low complexity" evidence="1">
    <location>
        <begin position="58"/>
        <end position="80"/>
    </location>
</feature>
<dbReference type="EMBL" id="JAANIU010010731">
    <property type="protein sequence ID" value="KAG1531571.1"/>
    <property type="molecule type" value="Genomic_DNA"/>
</dbReference>
<proteinExistence type="predicted"/>
<evidence type="ECO:0000256" key="1">
    <source>
        <dbReference type="SAM" id="MobiDB-lite"/>
    </source>
</evidence>
<keyword evidence="3" id="KW-1185">Reference proteome</keyword>
<dbReference type="AlphaFoldDB" id="A0A9P6XSD8"/>
<evidence type="ECO:0000313" key="3">
    <source>
        <dbReference type="Proteomes" id="UP000740926"/>
    </source>
</evidence>
<dbReference type="Proteomes" id="UP000740926">
    <property type="component" value="Unassembled WGS sequence"/>
</dbReference>
<name>A0A9P6XSD8_9FUNG</name>
<feature type="region of interest" description="Disordered" evidence="1">
    <location>
        <begin position="52"/>
        <end position="86"/>
    </location>
</feature>
<comment type="caution">
    <text evidence="2">The sequence shown here is derived from an EMBL/GenBank/DDBJ whole genome shotgun (WGS) entry which is preliminary data.</text>
</comment>